<dbReference type="KEGG" id="mfk:E2N92_12210"/>
<dbReference type="GO" id="GO:0006355">
    <property type="term" value="P:regulation of DNA-templated transcription"/>
    <property type="evidence" value="ECO:0007669"/>
    <property type="project" value="InterPro"/>
</dbReference>
<dbReference type="InterPro" id="IPR013321">
    <property type="entry name" value="Arc_rbn_hlx_hlx"/>
</dbReference>
<dbReference type="AlphaFoldDB" id="A0A8G1A333"/>
<proteinExistence type="predicted"/>
<accession>A0A8G1A333</accession>
<feature type="domain" description="Ribbon-helix-helix protein CopG" evidence="2">
    <location>
        <begin position="4"/>
        <end position="42"/>
    </location>
</feature>
<dbReference type="Proteomes" id="UP000826709">
    <property type="component" value="Chromosome"/>
</dbReference>
<sequence>MMTVFSVSMDDSLVAKVDEAVARDGVASRSAWLEMVAEERLAGERVQAEEWKIRCGELEREVSRMAAEQGKLVEEVGRLKRGV</sequence>
<name>A0A8G1A333_9EURY</name>
<evidence type="ECO:0000256" key="1">
    <source>
        <dbReference type="SAM" id="Coils"/>
    </source>
</evidence>
<keyword evidence="1" id="KW-0175">Coiled coil</keyword>
<reference evidence="3" key="2">
    <citation type="submission" date="2019-03" db="EMBL/GenBank/DDBJ databases">
        <authorList>
            <person name="Chen S.-C."/>
            <person name="Wu S.-Y."/>
            <person name="Lai M.-C."/>
        </authorList>
    </citation>
    <scope>NUCLEOTIDE SEQUENCE</scope>
    <source>
        <strain evidence="3">ML15</strain>
    </source>
</reference>
<keyword evidence="4" id="KW-1185">Reference proteome</keyword>
<dbReference type="Pfam" id="PF01402">
    <property type="entry name" value="RHH_1"/>
    <property type="match status" value="1"/>
</dbReference>
<dbReference type="InterPro" id="IPR002145">
    <property type="entry name" value="CopG"/>
</dbReference>
<reference evidence="3" key="1">
    <citation type="journal article" date="2005" name="Int. J. Syst. Evol. Microbiol.">
        <title>Methanofollis formosanus sp. nov., isolated from a fish pond.</title>
        <authorList>
            <person name="Wu S.Y."/>
            <person name="Chen S.C."/>
            <person name="Lai M.C."/>
        </authorList>
    </citation>
    <scope>NUCLEOTIDE SEQUENCE</scope>
    <source>
        <strain evidence="3">ML15</strain>
    </source>
</reference>
<evidence type="ECO:0000313" key="4">
    <source>
        <dbReference type="Proteomes" id="UP000826709"/>
    </source>
</evidence>
<protein>
    <submittedName>
        <fullName evidence="3">Ribbon-helix-helix protein, CopG family</fullName>
    </submittedName>
</protein>
<feature type="coiled-coil region" evidence="1">
    <location>
        <begin position="41"/>
        <end position="68"/>
    </location>
</feature>
<gene>
    <name evidence="3" type="ORF">E2N92_12210</name>
</gene>
<dbReference type="Gene3D" id="1.10.1220.10">
    <property type="entry name" value="Met repressor-like"/>
    <property type="match status" value="1"/>
</dbReference>
<organism evidence="3 4">
    <name type="scientific">Methanofollis formosanus</name>
    <dbReference type="NCBI Taxonomy" id="299308"/>
    <lineage>
        <taxon>Archaea</taxon>
        <taxon>Methanobacteriati</taxon>
        <taxon>Methanobacteriota</taxon>
        <taxon>Stenosarchaea group</taxon>
        <taxon>Methanomicrobia</taxon>
        <taxon>Methanomicrobiales</taxon>
        <taxon>Methanomicrobiaceae</taxon>
        <taxon>Methanofollis</taxon>
    </lineage>
</organism>
<evidence type="ECO:0000313" key="3">
    <source>
        <dbReference type="EMBL" id="QYZ80136.1"/>
    </source>
</evidence>
<evidence type="ECO:0000259" key="2">
    <source>
        <dbReference type="Pfam" id="PF01402"/>
    </source>
</evidence>
<dbReference type="EMBL" id="CP037968">
    <property type="protein sequence ID" value="QYZ80136.1"/>
    <property type="molecule type" value="Genomic_DNA"/>
</dbReference>